<dbReference type="InterPro" id="IPR025965">
    <property type="entry name" value="FlgD/Vpr_Ig-like"/>
</dbReference>
<keyword evidence="9" id="KW-0282">Flagellum</keyword>
<dbReference type="InterPro" id="IPR005648">
    <property type="entry name" value="FlgD"/>
</dbReference>
<dbReference type="EMBL" id="FOMJ01000013">
    <property type="protein sequence ID" value="SFD92490.1"/>
    <property type="molecule type" value="Genomic_DNA"/>
</dbReference>
<protein>
    <recommendedName>
        <fullName evidence="2 5">Basal-body rod modification protein FlgD</fullName>
    </recommendedName>
</protein>
<dbReference type="STRING" id="1123397.SAMN05660831_02614"/>
<evidence type="ECO:0000256" key="2">
    <source>
        <dbReference type="ARBA" id="ARBA00016013"/>
    </source>
</evidence>
<proteinExistence type="inferred from homology"/>
<evidence type="ECO:0000259" key="7">
    <source>
        <dbReference type="Pfam" id="PF13860"/>
    </source>
</evidence>
<dbReference type="Pfam" id="PF13861">
    <property type="entry name" value="FLgD_tudor"/>
    <property type="match status" value="1"/>
</dbReference>
<dbReference type="Pfam" id="PF03963">
    <property type="entry name" value="FlgD"/>
    <property type="match status" value="1"/>
</dbReference>
<reference evidence="9 10" key="1">
    <citation type="submission" date="2016-10" db="EMBL/GenBank/DDBJ databases">
        <authorList>
            <person name="de Groot N.N."/>
        </authorList>
    </citation>
    <scope>NUCLEOTIDE SEQUENCE [LARGE SCALE GENOMIC DNA]</scope>
    <source>
        <strain evidence="9 10">HL3</strain>
    </source>
</reference>
<feature type="domain" description="FlgD/Vpr Ig-like" evidence="7">
    <location>
        <begin position="111"/>
        <end position="183"/>
    </location>
</feature>
<comment type="similarity">
    <text evidence="1 5">Belongs to the FlgD family.</text>
</comment>
<feature type="compositionally biased region" description="Basic and acidic residues" evidence="6">
    <location>
        <begin position="20"/>
        <end position="29"/>
    </location>
</feature>
<dbReference type="Gene3D" id="2.60.40.4070">
    <property type="match status" value="1"/>
</dbReference>
<keyword evidence="3 5" id="KW-1005">Bacterial flagellum biogenesis</keyword>
<dbReference type="GO" id="GO:0044781">
    <property type="term" value="P:bacterial-type flagellum organization"/>
    <property type="evidence" value="ECO:0007669"/>
    <property type="project" value="UniProtKB-UniRule"/>
</dbReference>
<comment type="function">
    <text evidence="4 5">Required for flagellar hook formation. May act as a scaffolding protein.</text>
</comment>
<feature type="domain" description="FlgD Tudor-like" evidence="8">
    <location>
        <begin position="91"/>
        <end position="227"/>
    </location>
</feature>
<dbReference type="InterPro" id="IPR025963">
    <property type="entry name" value="FLgD_Tudor"/>
</dbReference>
<dbReference type="AlphaFoldDB" id="A0A1I1WHC7"/>
<keyword evidence="10" id="KW-1185">Reference proteome</keyword>
<keyword evidence="9" id="KW-0966">Cell projection</keyword>
<evidence type="ECO:0000256" key="4">
    <source>
        <dbReference type="ARBA" id="ARBA00024746"/>
    </source>
</evidence>
<name>A0A1I1WHC7_9GAMM</name>
<dbReference type="Pfam" id="PF13860">
    <property type="entry name" value="FlgD_ig"/>
    <property type="match status" value="1"/>
</dbReference>
<sequence length="230" mass="24557">MAIDPTSGKNPYEQLGLTSNREENKKEDSDPASVGQDQFLELMMAQLENQDPTSPQDNGEFMSQMATFSQAQGMKELTETFTDLAEDLSSNQALQASSMIGRSVLAPGESVRYDGENAAGGAIQLDSSAQDVSVSVYNGAGQEVRNIQMGQLPEGRHFFSWDGTDNDGNSLPPGNYEISAEGLQEGQNKSLETSVLARVDSVSMGSGGQGMKLNLAGGETMGLDKIQEIM</sequence>
<organism evidence="9 10">
    <name type="scientific">Thiohalospira halophila DSM 15071</name>
    <dbReference type="NCBI Taxonomy" id="1123397"/>
    <lineage>
        <taxon>Bacteria</taxon>
        <taxon>Pseudomonadati</taxon>
        <taxon>Pseudomonadota</taxon>
        <taxon>Gammaproteobacteria</taxon>
        <taxon>Thiohalospirales</taxon>
        <taxon>Thiohalospiraceae</taxon>
        <taxon>Thiohalospira</taxon>
    </lineage>
</organism>
<keyword evidence="9" id="KW-0969">Cilium</keyword>
<dbReference type="RefSeq" id="WP_093429219.1">
    <property type="nucleotide sequence ID" value="NZ_FOMJ01000013.1"/>
</dbReference>
<dbReference type="Proteomes" id="UP000198611">
    <property type="component" value="Unassembled WGS sequence"/>
</dbReference>
<accession>A0A1I1WHC7</accession>
<gene>
    <name evidence="9" type="ORF">SAMN05660831_02614</name>
</gene>
<evidence type="ECO:0000313" key="9">
    <source>
        <dbReference type="EMBL" id="SFD92490.1"/>
    </source>
</evidence>
<evidence type="ECO:0000256" key="3">
    <source>
        <dbReference type="ARBA" id="ARBA00022795"/>
    </source>
</evidence>
<feature type="region of interest" description="Disordered" evidence="6">
    <location>
        <begin position="1"/>
        <end position="39"/>
    </location>
</feature>
<evidence type="ECO:0000256" key="1">
    <source>
        <dbReference type="ARBA" id="ARBA00010577"/>
    </source>
</evidence>
<evidence type="ECO:0000259" key="8">
    <source>
        <dbReference type="Pfam" id="PF13861"/>
    </source>
</evidence>
<dbReference type="Gene3D" id="2.30.30.910">
    <property type="match status" value="1"/>
</dbReference>
<evidence type="ECO:0000256" key="5">
    <source>
        <dbReference type="RuleBase" id="RU362076"/>
    </source>
</evidence>
<dbReference type="OrthoDB" id="9785233at2"/>
<evidence type="ECO:0000313" key="10">
    <source>
        <dbReference type="Proteomes" id="UP000198611"/>
    </source>
</evidence>
<evidence type="ECO:0000256" key="6">
    <source>
        <dbReference type="SAM" id="MobiDB-lite"/>
    </source>
</evidence>